<comment type="similarity">
    <text evidence="3">Belongs to the complex I NDUFB2 subunit family.</text>
</comment>
<comment type="subunit">
    <text evidence="4">Complex I is composed of 45 different subunits.</text>
</comment>
<keyword evidence="9" id="KW-0249">Electron transport</keyword>
<comment type="function">
    <text evidence="1">Accessory subunit of the mitochondrial membrane respiratory chain NADH dehydrogenase (Complex I), that is believed not to be involved in catalysis. Complex I functions in the transfer of electrons from NADH to the respiratory chain. The immediate electron acceptor for the enzyme is believed to be ubiquinone.</text>
</comment>
<feature type="region of interest" description="Disordered" evidence="12">
    <location>
        <begin position="1"/>
        <end position="24"/>
    </location>
</feature>
<evidence type="ECO:0000313" key="13">
    <source>
        <dbReference type="EMBL" id="KAF6210344.1"/>
    </source>
</evidence>
<evidence type="ECO:0000256" key="6">
    <source>
        <dbReference type="ARBA" id="ARBA00022660"/>
    </source>
</evidence>
<evidence type="ECO:0000256" key="4">
    <source>
        <dbReference type="ARBA" id="ARBA00011533"/>
    </source>
</evidence>
<feature type="region of interest" description="Disordered" evidence="12">
    <location>
        <begin position="78"/>
        <end position="98"/>
    </location>
</feature>
<keyword evidence="5" id="KW-0813">Transport</keyword>
<name>A0A6A4KBV0_APOLU</name>
<evidence type="ECO:0000313" key="14">
    <source>
        <dbReference type="Proteomes" id="UP000466442"/>
    </source>
</evidence>
<dbReference type="PANTHER" id="PTHR15223:SF1">
    <property type="entry name" value="NADH DEHYDROGENASE [UBIQUINONE] 1 BETA SUBCOMPLEX SUBUNIT 2, MITOCHONDRIAL"/>
    <property type="match status" value="1"/>
</dbReference>
<dbReference type="AlphaFoldDB" id="A0A6A4KBV0"/>
<evidence type="ECO:0000256" key="3">
    <source>
        <dbReference type="ARBA" id="ARBA00005923"/>
    </source>
</evidence>
<gene>
    <name evidence="13" type="ORF">GE061_013448</name>
</gene>
<comment type="caution">
    <text evidence="13">The sequence shown here is derived from an EMBL/GenBank/DDBJ whole genome shotgun (WGS) entry which is preliminary data.</text>
</comment>
<comment type="subcellular location">
    <subcellularLocation>
        <location evidence="2">Mitochondrion inner membrane</location>
        <topology evidence="2">Peripheral membrane protein</topology>
        <orientation evidence="2">Matrix side</orientation>
    </subcellularLocation>
</comment>
<evidence type="ECO:0000256" key="1">
    <source>
        <dbReference type="ARBA" id="ARBA00003195"/>
    </source>
</evidence>
<keyword evidence="6" id="KW-0679">Respiratory chain</keyword>
<dbReference type="Proteomes" id="UP000466442">
    <property type="component" value="Linkage Group LG5"/>
</dbReference>
<evidence type="ECO:0000256" key="2">
    <source>
        <dbReference type="ARBA" id="ARBA00004443"/>
    </source>
</evidence>
<dbReference type="EMBL" id="WIXP02000005">
    <property type="protein sequence ID" value="KAF6210344.1"/>
    <property type="molecule type" value="Genomic_DNA"/>
</dbReference>
<evidence type="ECO:0000256" key="9">
    <source>
        <dbReference type="ARBA" id="ARBA00022982"/>
    </source>
</evidence>
<evidence type="ECO:0000256" key="5">
    <source>
        <dbReference type="ARBA" id="ARBA00022448"/>
    </source>
</evidence>
<evidence type="ECO:0000256" key="7">
    <source>
        <dbReference type="ARBA" id="ARBA00022792"/>
    </source>
</evidence>
<evidence type="ECO:0000256" key="12">
    <source>
        <dbReference type="SAM" id="MobiDB-lite"/>
    </source>
</evidence>
<evidence type="ECO:0000256" key="10">
    <source>
        <dbReference type="ARBA" id="ARBA00023128"/>
    </source>
</evidence>
<dbReference type="Pfam" id="PF14813">
    <property type="entry name" value="NADH_B2"/>
    <property type="match status" value="1"/>
</dbReference>
<proteinExistence type="inferred from homology"/>
<keyword evidence="11" id="KW-0472">Membrane</keyword>
<keyword evidence="10" id="KW-0496">Mitochondrion</keyword>
<organism evidence="13 14">
    <name type="scientific">Apolygus lucorum</name>
    <name type="common">Small green plant bug</name>
    <name type="synonym">Lygocoris lucorum</name>
    <dbReference type="NCBI Taxonomy" id="248454"/>
    <lineage>
        <taxon>Eukaryota</taxon>
        <taxon>Metazoa</taxon>
        <taxon>Ecdysozoa</taxon>
        <taxon>Arthropoda</taxon>
        <taxon>Hexapoda</taxon>
        <taxon>Insecta</taxon>
        <taxon>Pterygota</taxon>
        <taxon>Neoptera</taxon>
        <taxon>Paraneoptera</taxon>
        <taxon>Hemiptera</taxon>
        <taxon>Heteroptera</taxon>
        <taxon>Panheteroptera</taxon>
        <taxon>Cimicomorpha</taxon>
        <taxon>Miridae</taxon>
        <taxon>Mirini</taxon>
        <taxon>Apolygus</taxon>
    </lineage>
</organism>
<feature type="compositionally biased region" description="Polar residues" evidence="12">
    <location>
        <begin position="15"/>
        <end position="24"/>
    </location>
</feature>
<dbReference type="GO" id="GO:0032981">
    <property type="term" value="P:mitochondrial respiratory chain complex I assembly"/>
    <property type="evidence" value="ECO:0007669"/>
    <property type="project" value="TreeGrafter"/>
</dbReference>
<evidence type="ECO:0000256" key="11">
    <source>
        <dbReference type="ARBA" id="ARBA00023136"/>
    </source>
</evidence>
<reference evidence="13" key="1">
    <citation type="journal article" date="2021" name="Mol. Ecol. Resour.">
        <title>Apolygus lucorum genome provides insights into omnivorousness and mesophyll feeding.</title>
        <authorList>
            <person name="Liu Y."/>
            <person name="Liu H."/>
            <person name="Wang H."/>
            <person name="Huang T."/>
            <person name="Liu B."/>
            <person name="Yang B."/>
            <person name="Yin L."/>
            <person name="Li B."/>
            <person name="Zhang Y."/>
            <person name="Zhang S."/>
            <person name="Jiang F."/>
            <person name="Zhang X."/>
            <person name="Ren Y."/>
            <person name="Wang B."/>
            <person name="Wang S."/>
            <person name="Lu Y."/>
            <person name="Wu K."/>
            <person name="Fan W."/>
            <person name="Wang G."/>
        </authorList>
    </citation>
    <scope>NUCLEOTIDE SEQUENCE</scope>
    <source>
        <strain evidence="13">12Hb</strain>
    </source>
</reference>
<dbReference type="PANTHER" id="PTHR15223">
    <property type="entry name" value="NADH-UBIQUINONE OXIDOREDUCTASE AGGG SUBUNIT"/>
    <property type="match status" value="1"/>
</dbReference>
<keyword evidence="8" id="KW-0809">Transit peptide</keyword>
<dbReference type="GO" id="GO:0005743">
    <property type="term" value="C:mitochondrial inner membrane"/>
    <property type="evidence" value="ECO:0007669"/>
    <property type="project" value="UniProtKB-SubCell"/>
</dbReference>
<dbReference type="OrthoDB" id="6241903at2759"/>
<keyword evidence="7" id="KW-0999">Mitochondrion inner membrane</keyword>
<dbReference type="GO" id="GO:0045271">
    <property type="term" value="C:respiratory chain complex I"/>
    <property type="evidence" value="ECO:0007669"/>
    <property type="project" value="InterPro"/>
</dbReference>
<evidence type="ECO:0000256" key="8">
    <source>
        <dbReference type="ARBA" id="ARBA00022946"/>
    </source>
</evidence>
<keyword evidence="14" id="KW-1185">Reference proteome</keyword>
<accession>A0A6A4KBV0</accession>
<sequence length="98" mass="11193">MSLSRGLSLLRHARSSSNPSGIFTQQVRNSGGLYSYRCGAYPPNKLQKYGSEALAGFMWFWMLYHIVTEPEHITGEFPWPDPKKWTNEELGIPDDDLD</sequence>
<protein>
    <submittedName>
        <fullName evidence="13">Uncharacterized protein</fullName>
    </submittedName>
</protein>
<dbReference type="InterPro" id="IPR026627">
    <property type="entry name" value="NDUFB2_animal"/>
</dbReference>